<gene>
    <name evidence="5" type="ORF">METZ01_LOCUS330516</name>
</gene>
<dbReference type="InterPro" id="IPR000914">
    <property type="entry name" value="SBP_5_dom"/>
</dbReference>
<proteinExistence type="inferred from homology"/>
<reference evidence="5" key="1">
    <citation type="submission" date="2018-05" db="EMBL/GenBank/DDBJ databases">
        <authorList>
            <person name="Lanie J.A."/>
            <person name="Ng W.-L."/>
            <person name="Kazmierczak K.M."/>
            <person name="Andrzejewski T.M."/>
            <person name="Davidsen T.M."/>
            <person name="Wayne K.J."/>
            <person name="Tettelin H."/>
            <person name="Glass J.I."/>
            <person name="Rusch D."/>
            <person name="Podicherti R."/>
            <person name="Tsui H.-C.T."/>
            <person name="Winkler M.E."/>
        </authorList>
    </citation>
    <scope>NUCLEOTIDE SEQUENCE</scope>
</reference>
<dbReference type="InterPro" id="IPR006311">
    <property type="entry name" value="TAT_signal"/>
</dbReference>
<dbReference type="GO" id="GO:1904680">
    <property type="term" value="F:peptide transmembrane transporter activity"/>
    <property type="evidence" value="ECO:0007669"/>
    <property type="project" value="TreeGrafter"/>
</dbReference>
<name>A0A382PZW5_9ZZZZ</name>
<dbReference type="SUPFAM" id="SSF53850">
    <property type="entry name" value="Periplasmic binding protein-like II"/>
    <property type="match status" value="1"/>
</dbReference>
<evidence type="ECO:0000256" key="3">
    <source>
        <dbReference type="ARBA" id="ARBA00022729"/>
    </source>
</evidence>
<dbReference type="InterPro" id="IPR039424">
    <property type="entry name" value="SBP_5"/>
</dbReference>
<dbReference type="PROSITE" id="PS51318">
    <property type="entry name" value="TAT"/>
    <property type="match status" value="1"/>
</dbReference>
<evidence type="ECO:0000256" key="1">
    <source>
        <dbReference type="ARBA" id="ARBA00005695"/>
    </source>
</evidence>
<evidence type="ECO:0000256" key="2">
    <source>
        <dbReference type="ARBA" id="ARBA00022448"/>
    </source>
</evidence>
<keyword evidence="3" id="KW-0732">Signal</keyword>
<dbReference type="EMBL" id="UINC01110270">
    <property type="protein sequence ID" value="SVC77662.1"/>
    <property type="molecule type" value="Genomic_DNA"/>
</dbReference>
<comment type="similarity">
    <text evidence="1">Belongs to the bacterial solute-binding protein 5 family.</text>
</comment>
<dbReference type="GO" id="GO:0015833">
    <property type="term" value="P:peptide transport"/>
    <property type="evidence" value="ECO:0007669"/>
    <property type="project" value="TreeGrafter"/>
</dbReference>
<dbReference type="Gene3D" id="3.40.190.10">
    <property type="entry name" value="Periplasmic binding protein-like II"/>
    <property type="match status" value="1"/>
</dbReference>
<protein>
    <recommendedName>
        <fullName evidence="4">Solute-binding protein family 5 domain-containing protein</fullName>
    </recommendedName>
</protein>
<accession>A0A382PZW5</accession>
<evidence type="ECO:0000313" key="5">
    <source>
        <dbReference type="EMBL" id="SVC77662.1"/>
    </source>
</evidence>
<dbReference type="Pfam" id="PF00496">
    <property type="entry name" value="SBP_bac_5"/>
    <property type="match status" value="1"/>
</dbReference>
<evidence type="ECO:0000259" key="4">
    <source>
        <dbReference type="Pfam" id="PF00496"/>
    </source>
</evidence>
<feature type="non-terminal residue" evidence="5">
    <location>
        <position position="165"/>
    </location>
</feature>
<feature type="domain" description="Solute-binding protein family 5" evidence="4">
    <location>
        <begin position="76"/>
        <end position="159"/>
    </location>
</feature>
<organism evidence="5">
    <name type="scientific">marine metagenome</name>
    <dbReference type="NCBI Taxonomy" id="408172"/>
    <lineage>
        <taxon>unclassified sequences</taxon>
        <taxon>metagenomes</taxon>
        <taxon>ecological metagenomes</taxon>
    </lineage>
</organism>
<dbReference type="AlphaFoldDB" id="A0A382PZW5"/>
<sequence length="165" mass="18020">MQKISISRRNLLLSISATGILAAASRASADTKAFRIGMTTLPGSKGNPYFSTATSPNYFWTSIYDTLTLVDEQGGVVPWLALSWDMIEDTAWLLKLRPNVTFSNGEPFDAFAVKTVIDSLTSDVATATQSVARELRFLAGASVIDPLIIELRTKWPMAVLPQHLV</sequence>
<dbReference type="PANTHER" id="PTHR30290">
    <property type="entry name" value="PERIPLASMIC BINDING COMPONENT OF ABC TRANSPORTER"/>
    <property type="match status" value="1"/>
</dbReference>
<dbReference type="PANTHER" id="PTHR30290:SF9">
    <property type="entry name" value="OLIGOPEPTIDE-BINDING PROTEIN APPA"/>
    <property type="match status" value="1"/>
</dbReference>
<keyword evidence="2" id="KW-0813">Transport</keyword>